<dbReference type="AlphaFoldDB" id="F0T616"/>
<dbReference type="Proteomes" id="UP000007490">
    <property type="component" value="Chromosome"/>
</dbReference>
<dbReference type="HOGENOM" id="CLU_1987639_0_0_2"/>
<dbReference type="KEGG" id="mel:Metbo_2309"/>
<dbReference type="OrthoDB" id="71075at2157"/>
<reference evidence="1 2" key="2">
    <citation type="journal article" date="2014" name="Int. J. Syst. Evol. Microbiol.">
        <title>Methanobacterium paludis sp. nov. and a novel strain of Methanobacterium lacus isolated from northern peatlands.</title>
        <authorList>
            <person name="Cadillo-Quiroz H."/>
            <person name="Brauer S.L."/>
            <person name="Goodson N."/>
            <person name="Yavitt J.B."/>
            <person name="Zinder S.H."/>
        </authorList>
    </citation>
    <scope>NUCLEOTIDE SEQUENCE [LARGE SCALE GENOMIC DNA]</scope>
    <source>
        <strain evidence="1 2">AL-21</strain>
    </source>
</reference>
<sequence length="125" mass="14807">MIFDRVFLDFDAENEEARKIKNKLIKLRCYGLNYKKSFQNKLQEKLQKLVINEKISKPAVDKAKDFVQNFKETFGKPPILFFSGFKGCHAYLFFKPVEFQNINLAISWFAKNTKKAYNYSTLIYL</sequence>
<name>F0T616_METLA</name>
<dbReference type="eggNOG" id="arCOG14543">
    <property type="taxonomic scope" value="Archaea"/>
</dbReference>
<organism evidence="1 2">
    <name type="scientific">Methanobacterium lacus (strain AL-21)</name>
    <dbReference type="NCBI Taxonomy" id="877455"/>
    <lineage>
        <taxon>Archaea</taxon>
        <taxon>Methanobacteriati</taxon>
        <taxon>Methanobacteriota</taxon>
        <taxon>Methanomada group</taxon>
        <taxon>Methanobacteria</taxon>
        <taxon>Methanobacteriales</taxon>
        <taxon>Methanobacteriaceae</taxon>
        <taxon>Methanobacterium</taxon>
    </lineage>
</organism>
<accession>F0T616</accession>
<keyword evidence="2" id="KW-1185">Reference proteome</keyword>
<proteinExistence type="predicted"/>
<reference evidence="2" key="1">
    <citation type="submission" date="2011-02" db="EMBL/GenBank/DDBJ databases">
        <title>Complete sequence of Methanobacterium sp. AL-21.</title>
        <authorList>
            <consortium name="US DOE Joint Genome Institute"/>
            <person name="Lucas S."/>
            <person name="Copeland A."/>
            <person name="Lapidus A."/>
            <person name="Cheng J.-F."/>
            <person name="Goodwin L."/>
            <person name="Pitluck S."/>
            <person name="Chertkov O."/>
            <person name="Detter J.C."/>
            <person name="Han C."/>
            <person name="Tapia R."/>
            <person name="Land M."/>
            <person name="Hauser L."/>
            <person name="Kyrpides N."/>
            <person name="Ivanova N."/>
            <person name="Mikhailova N."/>
            <person name="Pagani I."/>
            <person name="Cadillo-Quiroz H."/>
            <person name="Imachi H."/>
            <person name="Zinder S."/>
            <person name="Liu W."/>
            <person name="Woyke T."/>
        </authorList>
    </citation>
    <scope>NUCLEOTIDE SEQUENCE [LARGE SCALE GENOMIC DNA]</scope>
    <source>
        <strain evidence="2">AL-21</strain>
    </source>
</reference>
<dbReference type="RefSeq" id="WP_013645874.1">
    <property type="nucleotide sequence ID" value="NC_015216.1"/>
</dbReference>
<dbReference type="EMBL" id="CP002551">
    <property type="protein sequence ID" value="ADZ10523.1"/>
    <property type="molecule type" value="Genomic_DNA"/>
</dbReference>
<dbReference type="GeneID" id="10278775"/>
<evidence type="ECO:0000313" key="2">
    <source>
        <dbReference type="Proteomes" id="UP000007490"/>
    </source>
</evidence>
<evidence type="ECO:0000313" key="1">
    <source>
        <dbReference type="EMBL" id="ADZ10523.1"/>
    </source>
</evidence>
<gene>
    <name evidence="1" type="ordered locus">Metbo_2309</name>
</gene>
<protein>
    <submittedName>
        <fullName evidence="1">Uncharacterized protein</fullName>
    </submittedName>
</protein>